<comment type="caution">
    <text evidence="2">The sequence shown here is derived from an EMBL/GenBank/DDBJ whole genome shotgun (WGS) entry which is preliminary data.</text>
</comment>
<dbReference type="EMBL" id="JAVRFD010000036">
    <property type="protein sequence ID" value="MDT0549711.1"/>
    <property type="molecule type" value="Genomic_DNA"/>
</dbReference>
<proteinExistence type="predicted"/>
<dbReference type="SUPFAM" id="SSF50475">
    <property type="entry name" value="FMN-binding split barrel"/>
    <property type="match status" value="1"/>
</dbReference>
<gene>
    <name evidence="2" type="ORF">RND15_44750</name>
</gene>
<dbReference type="InterPro" id="IPR011576">
    <property type="entry name" value="Pyridox_Oxase_N"/>
</dbReference>
<organism evidence="2 3">
    <name type="scientific">Streptomyces lonegramiae</name>
    <dbReference type="NCBI Taxonomy" id="3075524"/>
    <lineage>
        <taxon>Bacteria</taxon>
        <taxon>Bacillati</taxon>
        <taxon>Actinomycetota</taxon>
        <taxon>Actinomycetes</taxon>
        <taxon>Kitasatosporales</taxon>
        <taxon>Streptomycetaceae</taxon>
        <taxon>Streptomyces</taxon>
    </lineage>
</organism>
<evidence type="ECO:0000313" key="3">
    <source>
        <dbReference type="Proteomes" id="UP001180754"/>
    </source>
</evidence>
<sequence>MNMAKKPRSTEQRRRDVLQRLRTEEDIWVASADADGLPCLVPLWFLWDGTAMWMSTRLTNPTGRNLRETGRARLALGDTRDVVLIDGRVETFTAEEVPPAAADAFVRRWSWDPRKDHASYAYFKVLPQVIQASHGEHEFKGRHVMRDGEWTDG</sequence>
<protein>
    <submittedName>
        <fullName evidence="2">Pyridoxamine 5'-phosphate oxidase family protein</fullName>
    </submittedName>
</protein>
<dbReference type="InterPro" id="IPR012349">
    <property type="entry name" value="Split_barrel_FMN-bd"/>
</dbReference>
<dbReference type="Proteomes" id="UP001180754">
    <property type="component" value="Unassembled WGS sequence"/>
</dbReference>
<feature type="domain" description="Pyridoxamine 5'-phosphate oxidase N-terminal" evidence="1">
    <location>
        <begin position="21"/>
        <end position="111"/>
    </location>
</feature>
<reference evidence="2" key="1">
    <citation type="submission" date="2024-05" db="EMBL/GenBank/DDBJ databases">
        <title>30 novel species of actinomycetes from the DSMZ collection.</title>
        <authorList>
            <person name="Nouioui I."/>
        </authorList>
    </citation>
    <scope>NUCLEOTIDE SEQUENCE</scope>
    <source>
        <strain evidence="2">DSM 41529</strain>
    </source>
</reference>
<evidence type="ECO:0000313" key="2">
    <source>
        <dbReference type="EMBL" id="MDT0549711.1"/>
    </source>
</evidence>
<name>A0ABU2XUW1_9ACTN</name>
<dbReference type="RefSeq" id="WP_311730277.1">
    <property type="nucleotide sequence ID" value="NZ_JAVRFD010000036.1"/>
</dbReference>
<accession>A0ABU2XUW1</accession>
<keyword evidence="3" id="KW-1185">Reference proteome</keyword>
<evidence type="ECO:0000259" key="1">
    <source>
        <dbReference type="Pfam" id="PF01243"/>
    </source>
</evidence>
<dbReference type="Gene3D" id="2.30.110.10">
    <property type="entry name" value="Electron Transport, Fmn-binding Protein, Chain A"/>
    <property type="match status" value="1"/>
</dbReference>
<dbReference type="Pfam" id="PF01243">
    <property type="entry name" value="PNPOx_N"/>
    <property type="match status" value="1"/>
</dbReference>